<proteinExistence type="predicted"/>
<gene>
    <name evidence="2" type="ORF">CARN2_3681</name>
</gene>
<dbReference type="Pfam" id="PF01381">
    <property type="entry name" value="HTH_3"/>
    <property type="match status" value="1"/>
</dbReference>
<reference evidence="2" key="1">
    <citation type="submission" date="2009-10" db="EMBL/GenBank/DDBJ databases">
        <title>Diversity of trophic interactions inside an arsenic-rich microbial ecosystem.</title>
        <authorList>
            <person name="Bertin P.N."/>
            <person name="Heinrich-Salmeron A."/>
            <person name="Pelletier E."/>
            <person name="Goulhen-Chollet F."/>
            <person name="Arsene-Ploetze F."/>
            <person name="Gallien S."/>
            <person name="Calteau A."/>
            <person name="Vallenet D."/>
            <person name="Casiot C."/>
            <person name="Chane-Woon-Ming B."/>
            <person name="Giloteaux L."/>
            <person name="Barakat M."/>
            <person name="Bonnefoy V."/>
            <person name="Bruneel O."/>
            <person name="Chandler M."/>
            <person name="Cleiss J."/>
            <person name="Duran R."/>
            <person name="Elbaz-Poulichet F."/>
            <person name="Fonknechten N."/>
            <person name="Lauga B."/>
            <person name="Mornico D."/>
            <person name="Ortet P."/>
            <person name="Schaeffer C."/>
            <person name="Siguier P."/>
            <person name="Alexander Thil Smith A."/>
            <person name="Van Dorsselaer A."/>
            <person name="Weissenbach J."/>
            <person name="Medigue C."/>
            <person name="Le Paslier D."/>
        </authorList>
    </citation>
    <scope>NUCLEOTIDE SEQUENCE</scope>
</reference>
<dbReference type="SMART" id="SM00530">
    <property type="entry name" value="HTH_XRE"/>
    <property type="match status" value="1"/>
</dbReference>
<name>E6PTE8_9ZZZZ</name>
<dbReference type="EMBL" id="CABM01000049">
    <property type="protein sequence ID" value="CBH98205.1"/>
    <property type="molecule type" value="Genomic_DNA"/>
</dbReference>
<dbReference type="CDD" id="cd00093">
    <property type="entry name" value="HTH_XRE"/>
    <property type="match status" value="1"/>
</dbReference>
<accession>E6PTE8</accession>
<protein>
    <submittedName>
        <fullName evidence="2">Putative transcriptional regulator</fullName>
    </submittedName>
</protein>
<evidence type="ECO:0000313" key="2">
    <source>
        <dbReference type="EMBL" id="CBH98205.1"/>
    </source>
</evidence>
<dbReference type="AlphaFoldDB" id="E6PTE8"/>
<dbReference type="InterPro" id="IPR001387">
    <property type="entry name" value="Cro/C1-type_HTH"/>
</dbReference>
<dbReference type="GO" id="GO:0003677">
    <property type="term" value="F:DNA binding"/>
    <property type="evidence" value="ECO:0007669"/>
    <property type="project" value="InterPro"/>
</dbReference>
<dbReference type="Gene3D" id="1.10.260.40">
    <property type="entry name" value="lambda repressor-like DNA-binding domains"/>
    <property type="match status" value="1"/>
</dbReference>
<comment type="caution">
    <text evidence="2">The sequence shown here is derived from an EMBL/GenBank/DDBJ whole genome shotgun (WGS) entry which is preliminary data.</text>
</comment>
<organism evidence="2">
    <name type="scientific">mine drainage metagenome</name>
    <dbReference type="NCBI Taxonomy" id="410659"/>
    <lineage>
        <taxon>unclassified sequences</taxon>
        <taxon>metagenomes</taxon>
        <taxon>ecological metagenomes</taxon>
    </lineage>
</organism>
<dbReference type="SUPFAM" id="SSF47413">
    <property type="entry name" value="lambda repressor-like DNA-binding domains"/>
    <property type="match status" value="1"/>
</dbReference>
<dbReference type="InterPro" id="IPR010982">
    <property type="entry name" value="Lambda_DNA-bd_dom_sf"/>
</dbReference>
<evidence type="ECO:0000259" key="1">
    <source>
        <dbReference type="PROSITE" id="PS50943"/>
    </source>
</evidence>
<dbReference type="PROSITE" id="PS50943">
    <property type="entry name" value="HTH_CROC1"/>
    <property type="match status" value="1"/>
</dbReference>
<feature type="domain" description="HTH cro/C1-type" evidence="1">
    <location>
        <begin position="24"/>
        <end position="55"/>
    </location>
</feature>
<sequence length="111" mass="12383">MSRRDPLSEPLEVTQFVAEVGTRIRLMRLARGMSQADLAARSDISRQTLIGIESGLLSTRFADVAKLLWALDDSALQHSLASAAQDPAYQDAVRAHLPRFRRRRTPSEVQP</sequence>